<dbReference type="Proteomes" id="UP000018542">
    <property type="component" value="Chromosome"/>
</dbReference>
<dbReference type="HOGENOM" id="CLU_027070_1_2_5"/>
<feature type="domain" description="Peptidase S11 D-alanyl-D-alanine carboxypeptidase A N-terminal" evidence="12">
    <location>
        <begin position="20"/>
        <end position="243"/>
    </location>
</feature>
<evidence type="ECO:0000256" key="8">
    <source>
        <dbReference type="PIRSR" id="PIRSR618044-2"/>
    </source>
</evidence>
<evidence type="ECO:0000256" key="5">
    <source>
        <dbReference type="ARBA" id="ARBA00022984"/>
    </source>
</evidence>
<dbReference type="SUPFAM" id="SSF56601">
    <property type="entry name" value="beta-lactamase/transpeptidase-like"/>
    <property type="match status" value="1"/>
</dbReference>
<evidence type="ECO:0000256" key="3">
    <source>
        <dbReference type="ARBA" id="ARBA00022801"/>
    </source>
</evidence>
<keyword evidence="6" id="KW-0961">Cell wall biogenesis/degradation</keyword>
<evidence type="ECO:0000256" key="2">
    <source>
        <dbReference type="ARBA" id="ARBA00022729"/>
    </source>
</evidence>
<dbReference type="PANTHER" id="PTHR21581:SF6">
    <property type="entry name" value="TRAFFICKING PROTEIN PARTICLE COMPLEX SUBUNIT 12"/>
    <property type="match status" value="1"/>
</dbReference>
<evidence type="ECO:0000313" key="14">
    <source>
        <dbReference type="Proteomes" id="UP000018542"/>
    </source>
</evidence>
<feature type="active site" description="Acyl-ester intermediate" evidence="7">
    <location>
        <position position="51"/>
    </location>
</feature>
<evidence type="ECO:0000256" key="9">
    <source>
        <dbReference type="RuleBase" id="RU004016"/>
    </source>
</evidence>
<proteinExistence type="inferred from homology"/>
<dbReference type="EMBL" id="CP006912">
    <property type="protein sequence ID" value="AHB48005.1"/>
    <property type="molecule type" value="Genomic_DNA"/>
</dbReference>
<keyword evidence="2 11" id="KW-0732">Signal</keyword>
<dbReference type="PATRIC" id="fig|1029756.8.peg.1195"/>
<gene>
    <name evidence="13" type="ORF">W911_05685</name>
</gene>
<keyword evidence="13" id="KW-0645">Protease</keyword>
<keyword evidence="14" id="KW-1185">Reference proteome</keyword>
<evidence type="ECO:0000256" key="4">
    <source>
        <dbReference type="ARBA" id="ARBA00022960"/>
    </source>
</evidence>
<evidence type="ECO:0000256" key="1">
    <source>
        <dbReference type="ARBA" id="ARBA00007164"/>
    </source>
</evidence>
<dbReference type="InterPro" id="IPR018044">
    <property type="entry name" value="Peptidase_S11"/>
</dbReference>
<evidence type="ECO:0000259" key="12">
    <source>
        <dbReference type="Pfam" id="PF00768"/>
    </source>
</evidence>
<keyword evidence="13" id="KW-0121">Carboxypeptidase</keyword>
<evidence type="ECO:0000256" key="6">
    <source>
        <dbReference type="ARBA" id="ARBA00023316"/>
    </source>
</evidence>
<feature type="binding site" evidence="8">
    <location>
        <position position="213"/>
    </location>
    <ligand>
        <name>substrate</name>
    </ligand>
</feature>
<feature type="active site" evidence="7">
    <location>
        <position position="111"/>
    </location>
</feature>
<dbReference type="GO" id="GO:0009002">
    <property type="term" value="F:serine-type D-Ala-D-Ala carboxypeptidase activity"/>
    <property type="evidence" value="ECO:0007669"/>
    <property type="project" value="InterPro"/>
</dbReference>
<sequence length="340" mass="37065">MRLAWIFAALSVLAMSAGGPAFARGPALVFDAADGTVLYADDADDHWHPASLTKIMTAYVTFKALKAGKLKLDQRIPYSLRAQMQPPMRLGLNLDATLTVDQALKALIIRSANDVAVMLAEAIGGSQMQFVSFMNETARDLGMTRTTFVNPHGLPAPMQVTTARDLAKLARAAIRDFPEHMAYWSMFDARIGKFRIASHNGLLSTYTGADGMKTGFICDSGYNVVASATRDGRHIMAVVLGETTSARRTIRAAYLLEHGFDIYDWKRMLEQTADLDTMPMPKAPNGVVSIRSSVMSYVCGTGPPRRAKQQKTVTRKKPSSPPQTAEQRKQGTPPAGKAVR</sequence>
<dbReference type="GO" id="GO:0006508">
    <property type="term" value="P:proteolysis"/>
    <property type="evidence" value="ECO:0007669"/>
    <property type="project" value="InterPro"/>
</dbReference>
<feature type="signal peptide" evidence="11">
    <location>
        <begin position="1"/>
        <end position="23"/>
    </location>
</feature>
<dbReference type="GO" id="GO:0009252">
    <property type="term" value="P:peptidoglycan biosynthetic process"/>
    <property type="evidence" value="ECO:0007669"/>
    <property type="project" value="UniProtKB-KW"/>
</dbReference>
<feature type="chain" id="PRO_5004740549" evidence="11">
    <location>
        <begin position="24"/>
        <end position="340"/>
    </location>
</feature>
<organism evidence="13 14">
    <name type="scientific">Hyphomicrobium nitrativorans NL23</name>
    <dbReference type="NCBI Taxonomy" id="1029756"/>
    <lineage>
        <taxon>Bacteria</taxon>
        <taxon>Pseudomonadati</taxon>
        <taxon>Pseudomonadota</taxon>
        <taxon>Alphaproteobacteria</taxon>
        <taxon>Hyphomicrobiales</taxon>
        <taxon>Hyphomicrobiaceae</taxon>
        <taxon>Hyphomicrobium</taxon>
    </lineage>
</organism>
<dbReference type="GO" id="GO:0071555">
    <property type="term" value="P:cell wall organization"/>
    <property type="evidence" value="ECO:0007669"/>
    <property type="project" value="UniProtKB-KW"/>
</dbReference>
<comment type="similarity">
    <text evidence="1 9">Belongs to the peptidase S11 family.</text>
</comment>
<name>V5SD66_9HYPH</name>
<evidence type="ECO:0000256" key="7">
    <source>
        <dbReference type="PIRSR" id="PIRSR618044-1"/>
    </source>
</evidence>
<dbReference type="STRING" id="1029756.W911_05685"/>
<accession>V5SD66</accession>
<dbReference type="RefSeq" id="WP_023786538.1">
    <property type="nucleotide sequence ID" value="NC_022997.1"/>
</dbReference>
<dbReference type="Gene3D" id="3.40.710.10">
    <property type="entry name" value="DD-peptidase/beta-lactamase superfamily"/>
    <property type="match status" value="1"/>
</dbReference>
<dbReference type="PANTHER" id="PTHR21581">
    <property type="entry name" value="D-ALANYL-D-ALANINE CARBOXYPEPTIDASE"/>
    <property type="match status" value="1"/>
</dbReference>
<dbReference type="InterPro" id="IPR001967">
    <property type="entry name" value="Peptidase_S11_N"/>
</dbReference>
<dbReference type="Pfam" id="PF00768">
    <property type="entry name" value="Peptidase_S11"/>
    <property type="match status" value="1"/>
</dbReference>
<reference evidence="13 14" key="1">
    <citation type="journal article" date="2014" name="Genome Announc.">
        <title>Complete Genome Sequence of Hyphomicrobium nitrativorans Strain NL23, a Denitrifying Bacterium Isolated from Biofilm of a Methanol-Fed Denitrification System Treating Seawater at the Montreal Biodome.</title>
        <authorList>
            <person name="Martineau C."/>
            <person name="Villeneuve C."/>
            <person name="Mauffrey F."/>
            <person name="Villemur R."/>
        </authorList>
    </citation>
    <scope>NUCLEOTIDE SEQUENCE [LARGE SCALE GENOMIC DNA]</scope>
    <source>
        <strain evidence="13">NL23</strain>
    </source>
</reference>
<feature type="compositionally biased region" description="Basic residues" evidence="10">
    <location>
        <begin position="305"/>
        <end position="318"/>
    </location>
</feature>
<dbReference type="KEGG" id="hni:W911_05685"/>
<evidence type="ECO:0000256" key="10">
    <source>
        <dbReference type="SAM" id="MobiDB-lite"/>
    </source>
</evidence>
<keyword evidence="4" id="KW-0133">Cell shape</keyword>
<dbReference type="PRINTS" id="PR00725">
    <property type="entry name" value="DADACBPTASE1"/>
</dbReference>
<feature type="region of interest" description="Disordered" evidence="10">
    <location>
        <begin position="299"/>
        <end position="340"/>
    </location>
</feature>
<evidence type="ECO:0000256" key="11">
    <source>
        <dbReference type="SAM" id="SignalP"/>
    </source>
</evidence>
<keyword evidence="3" id="KW-0378">Hydrolase</keyword>
<feature type="active site" description="Proton acceptor" evidence="7">
    <location>
        <position position="54"/>
    </location>
</feature>
<dbReference type="AlphaFoldDB" id="V5SD66"/>
<keyword evidence="5" id="KW-0573">Peptidoglycan synthesis</keyword>
<dbReference type="GO" id="GO:0008360">
    <property type="term" value="P:regulation of cell shape"/>
    <property type="evidence" value="ECO:0007669"/>
    <property type="project" value="UniProtKB-KW"/>
</dbReference>
<dbReference type="InterPro" id="IPR012338">
    <property type="entry name" value="Beta-lactam/transpept-like"/>
</dbReference>
<protein>
    <submittedName>
        <fullName evidence="13">D-Ala-D-Ala carboxypeptidase</fullName>
    </submittedName>
</protein>
<evidence type="ECO:0000313" key="13">
    <source>
        <dbReference type="EMBL" id="AHB48005.1"/>
    </source>
</evidence>